<organism evidence="3 4">
    <name type="scientific">Paenibacillus contaminans</name>
    <dbReference type="NCBI Taxonomy" id="450362"/>
    <lineage>
        <taxon>Bacteria</taxon>
        <taxon>Bacillati</taxon>
        <taxon>Bacillota</taxon>
        <taxon>Bacilli</taxon>
        <taxon>Bacillales</taxon>
        <taxon>Paenibacillaceae</taxon>
        <taxon>Paenibacillus</taxon>
    </lineage>
</organism>
<feature type="chain" id="PRO_5016467288" evidence="2">
    <location>
        <begin position="21"/>
        <end position="371"/>
    </location>
</feature>
<keyword evidence="2" id="KW-0732">Signal</keyword>
<dbReference type="EMBL" id="QMFB01000059">
    <property type="protein sequence ID" value="RAV08473.1"/>
    <property type="molecule type" value="Genomic_DNA"/>
</dbReference>
<dbReference type="AlphaFoldDB" id="A0A329LP31"/>
<sequence>MKRTQAVVLLFFVLIAGCKAETGGELSLKAAAPNGAEQALIVQASGEREEEGSKRAFQTPAIDENSAYRSVMETIERIAVRAQEARNDAKEQTSALAGLDRALEASGSWISVELKRNIRFNAADAYAAIGEYDEAERTVETIDDAFYKASAWAKIAERYAEDGKNGQAGDLLLRCVDILKTIDHAADRISLVRIMTSAFFKAGDVEGGLRLADMIKKEPLLQSSEYYWPYYVSIYERAAVHAERFGETKLADRIFGKLVELTNSLPDGFVLYDKESYLAGPTEDGGGVIGSFASIGAYERCRELIGLLESELVIVKAWKDVAKAAYLQGDTKEASQAIGEAERKLGRMKDSDSYKIAKRFVDEYRSMTNPS</sequence>
<feature type="coiled-coil region" evidence="1">
    <location>
        <begin position="72"/>
        <end position="102"/>
    </location>
</feature>
<gene>
    <name evidence="3" type="ORF">DQG23_41070</name>
</gene>
<evidence type="ECO:0000313" key="3">
    <source>
        <dbReference type="EMBL" id="RAV08473.1"/>
    </source>
</evidence>
<protein>
    <submittedName>
        <fullName evidence="3">Uncharacterized protein</fullName>
    </submittedName>
</protein>
<dbReference type="Proteomes" id="UP000250369">
    <property type="component" value="Unassembled WGS sequence"/>
</dbReference>
<evidence type="ECO:0000256" key="1">
    <source>
        <dbReference type="SAM" id="Coils"/>
    </source>
</evidence>
<keyword evidence="1" id="KW-0175">Coiled coil</keyword>
<proteinExistence type="predicted"/>
<dbReference type="SUPFAM" id="SSF48452">
    <property type="entry name" value="TPR-like"/>
    <property type="match status" value="1"/>
</dbReference>
<name>A0A329LP31_9BACL</name>
<comment type="caution">
    <text evidence="3">The sequence shown here is derived from an EMBL/GenBank/DDBJ whole genome shotgun (WGS) entry which is preliminary data.</text>
</comment>
<evidence type="ECO:0000313" key="4">
    <source>
        <dbReference type="Proteomes" id="UP000250369"/>
    </source>
</evidence>
<accession>A0A329LP31</accession>
<reference evidence="3 4" key="1">
    <citation type="journal article" date="2009" name="Int. J. Syst. Evol. Microbiol.">
        <title>Paenibacillus contaminans sp. nov., isolated from a contaminated laboratory plate.</title>
        <authorList>
            <person name="Chou J.H."/>
            <person name="Lee J.H."/>
            <person name="Lin M.C."/>
            <person name="Chang P.S."/>
            <person name="Arun A.B."/>
            <person name="Young C.C."/>
            <person name="Chen W.M."/>
        </authorList>
    </citation>
    <scope>NUCLEOTIDE SEQUENCE [LARGE SCALE GENOMIC DNA]</scope>
    <source>
        <strain evidence="3 4">CKOBP-6</strain>
    </source>
</reference>
<feature type="signal peptide" evidence="2">
    <location>
        <begin position="1"/>
        <end position="20"/>
    </location>
</feature>
<dbReference type="PROSITE" id="PS51257">
    <property type="entry name" value="PROKAR_LIPOPROTEIN"/>
    <property type="match status" value="1"/>
</dbReference>
<keyword evidence="4" id="KW-1185">Reference proteome</keyword>
<dbReference type="InterPro" id="IPR011990">
    <property type="entry name" value="TPR-like_helical_dom_sf"/>
</dbReference>
<evidence type="ECO:0000256" key="2">
    <source>
        <dbReference type="SAM" id="SignalP"/>
    </source>
</evidence>
<dbReference type="RefSeq" id="WP_113036844.1">
    <property type="nucleotide sequence ID" value="NZ_QMFB01000059.1"/>
</dbReference>
<dbReference type="Gene3D" id="1.25.40.10">
    <property type="entry name" value="Tetratricopeptide repeat domain"/>
    <property type="match status" value="1"/>
</dbReference>